<evidence type="ECO:0000313" key="2">
    <source>
        <dbReference type="Proteomes" id="UP000179797"/>
    </source>
</evidence>
<reference evidence="1 2" key="1">
    <citation type="journal article" date="2012" name="Int. J. Syst. Evol. Microbiol.">
        <title>Flammeovirga pacifica sp. nov., isolated from deep-sea sediment.</title>
        <authorList>
            <person name="Xu H."/>
            <person name="Fu Y."/>
            <person name="Yang N."/>
            <person name="Ding Z."/>
            <person name="Lai Q."/>
            <person name="Zeng R."/>
        </authorList>
    </citation>
    <scope>NUCLEOTIDE SEQUENCE [LARGE SCALE GENOMIC DNA]</scope>
    <source>
        <strain evidence="2">DSM 24597 / LMG 26175 / WPAGA1</strain>
    </source>
</reference>
<dbReference type="CDD" id="cd14728">
    <property type="entry name" value="Ere-like"/>
    <property type="match status" value="1"/>
</dbReference>
<evidence type="ECO:0000313" key="1">
    <source>
        <dbReference type="EMBL" id="OHX67198.1"/>
    </source>
</evidence>
<dbReference type="InterPro" id="IPR007815">
    <property type="entry name" value="Emycin_Estase"/>
</dbReference>
<name>A0A1S1Z1P8_FLAPC</name>
<dbReference type="PANTHER" id="PTHR31299">
    <property type="entry name" value="ESTERASE, PUTATIVE (AFU_ORTHOLOGUE AFUA_1G05850)-RELATED"/>
    <property type="match status" value="1"/>
</dbReference>
<dbReference type="EMBL" id="JRYR02000001">
    <property type="protein sequence ID" value="OHX67198.1"/>
    <property type="molecule type" value="Genomic_DNA"/>
</dbReference>
<dbReference type="GO" id="GO:0046677">
    <property type="term" value="P:response to antibiotic"/>
    <property type="evidence" value="ECO:0007669"/>
    <property type="project" value="InterPro"/>
</dbReference>
<dbReference type="InterPro" id="IPR052036">
    <property type="entry name" value="Hydrolase/PRTase-associated"/>
</dbReference>
<protein>
    <recommendedName>
        <fullName evidence="3">Erythromycin esterase</fullName>
    </recommendedName>
</protein>
<sequence>MTLRLTLLFTLIAHLLFGQKEIKNYVLENTSPITSFDFDQEDYSDLEAIKNSIGDAKVVMLGEQDHGDANTFKMKSRLVKYLHEELGFNIIAFESNFYGMQKNFEEDPQNFEAAKDKIFPIWTKCEECQSTFDYIKGTYSSDQPLYMTGVDVRRYDAHPKGVYSEDFDRFLSDNSINIDDKKRFIDILDELYKNEYDSKATEEDRSFFFTTLKSIDQQYSKDDFMKQELQNLNGYAENSWLINMKKIYSKNSTFQYRDVQMANNLVWLSQKRFPNEKIIVWAASMHTAKSHFKYHSSLGLMTYKTLGNKMYTLGFTSYKGQAGRIKSEPYDIKKPAKNSFEQWLSDSKYTLSFTDFTEFKGKPKYFSMKGLVNYTYRMRWTEVYDGVIYIEEQLPCTALVK</sequence>
<keyword evidence="2" id="KW-1185">Reference proteome</keyword>
<dbReference type="STRING" id="915059.NH26_13035"/>
<dbReference type="OrthoDB" id="9810066at2"/>
<gene>
    <name evidence="1" type="ORF">NH26_13035</name>
</gene>
<organism evidence="1 2">
    <name type="scientific">Flammeovirga pacifica</name>
    <dbReference type="NCBI Taxonomy" id="915059"/>
    <lineage>
        <taxon>Bacteria</taxon>
        <taxon>Pseudomonadati</taxon>
        <taxon>Bacteroidota</taxon>
        <taxon>Cytophagia</taxon>
        <taxon>Cytophagales</taxon>
        <taxon>Flammeovirgaceae</taxon>
        <taxon>Flammeovirga</taxon>
    </lineage>
</organism>
<dbReference type="Pfam" id="PF05139">
    <property type="entry name" value="Erythro_esteras"/>
    <property type="match status" value="1"/>
</dbReference>
<dbReference type="SUPFAM" id="SSF159501">
    <property type="entry name" value="EreA/ChaN-like"/>
    <property type="match status" value="1"/>
</dbReference>
<evidence type="ECO:0008006" key="3">
    <source>
        <dbReference type="Google" id="ProtNLM"/>
    </source>
</evidence>
<dbReference type="Gene3D" id="3.40.1660.10">
    <property type="entry name" value="EreA-like (biosynthetic domain)"/>
    <property type="match status" value="2"/>
</dbReference>
<dbReference type="RefSeq" id="WP_044225688.1">
    <property type="nucleotide sequence ID" value="NZ_JRYR02000001.1"/>
</dbReference>
<dbReference type="PANTHER" id="PTHR31299:SF0">
    <property type="entry name" value="ESTERASE, PUTATIVE (AFU_ORTHOLOGUE AFUA_1G05850)-RELATED"/>
    <property type="match status" value="1"/>
</dbReference>
<accession>A0A1S1Z1P8</accession>
<comment type="caution">
    <text evidence="1">The sequence shown here is derived from an EMBL/GenBank/DDBJ whole genome shotgun (WGS) entry which is preliminary data.</text>
</comment>
<proteinExistence type="predicted"/>
<dbReference type="AlphaFoldDB" id="A0A1S1Z1P8"/>
<dbReference type="Proteomes" id="UP000179797">
    <property type="component" value="Unassembled WGS sequence"/>
</dbReference>